<organism evidence="5 6">
    <name type="scientific">Petrolisthes manimaculis</name>
    <dbReference type="NCBI Taxonomy" id="1843537"/>
    <lineage>
        <taxon>Eukaryota</taxon>
        <taxon>Metazoa</taxon>
        <taxon>Ecdysozoa</taxon>
        <taxon>Arthropoda</taxon>
        <taxon>Crustacea</taxon>
        <taxon>Multicrustacea</taxon>
        <taxon>Malacostraca</taxon>
        <taxon>Eumalacostraca</taxon>
        <taxon>Eucarida</taxon>
        <taxon>Decapoda</taxon>
        <taxon>Pleocyemata</taxon>
        <taxon>Anomura</taxon>
        <taxon>Galatheoidea</taxon>
        <taxon>Porcellanidae</taxon>
        <taxon>Petrolisthes</taxon>
    </lineage>
</organism>
<feature type="compositionally biased region" description="Polar residues" evidence="3">
    <location>
        <begin position="340"/>
        <end position="362"/>
    </location>
</feature>
<name>A0AAE1PX65_9EUCA</name>
<feature type="region of interest" description="Disordered" evidence="3">
    <location>
        <begin position="97"/>
        <end position="124"/>
    </location>
</feature>
<dbReference type="SUPFAM" id="SSF54001">
    <property type="entry name" value="Cysteine proteinases"/>
    <property type="match status" value="1"/>
</dbReference>
<keyword evidence="6" id="KW-1185">Reference proteome</keyword>
<dbReference type="AlphaFoldDB" id="A0AAE1PX65"/>
<protein>
    <recommendedName>
        <fullName evidence="2">Ubiquitin carboxyl-terminal hydrolase</fullName>
        <ecNumber evidence="2">3.4.19.12</ecNumber>
    </recommendedName>
</protein>
<feature type="region of interest" description="Disordered" evidence="3">
    <location>
        <begin position="394"/>
        <end position="413"/>
    </location>
</feature>
<feature type="domain" description="USP" evidence="4">
    <location>
        <begin position="640"/>
        <end position="949"/>
    </location>
</feature>
<feature type="region of interest" description="Disordered" evidence="3">
    <location>
        <begin position="34"/>
        <end position="63"/>
    </location>
</feature>
<dbReference type="PROSITE" id="PS50235">
    <property type="entry name" value="USP_3"/>
    <property type="match status" value="1"/>
</dbReference>
<feature type="region of interest" description="Disordered" evidence="3">
    <location>
        <begin position="220"/>
        <end position="241"/>
    </location>
</feature>
<proteinExistence type="inferred from homology"/>
<dbReference type="PROSITE" id="PS00972">
    <property type="entry name" value="USP_1"/>
    <property type="match status" value="1"/>
</dbReference>
<evidence type="ECO:0000313" key="6">
    <source>
        <dbReference type="Proteomes" id="UP001292094"/>
    </source>
</evidence>
<feature type="compositionally biased region" description="Polar residues" evidence="3">
    <location>
        <begin position="430"/>
        <end position="442"/>
    </location>
</feature>
<dbReference type="PANTHER" id="PTHR21646">
    <property type="entry name" value="UBIQUITIN CARBOXYL-TERMINAL HYDROLASE"/>
    <property type="match status" value="1"/>
</dbReference>
<dbReference type="InterPro" id="IPR038765">
    <property type="entry name" value="Papain-like_cys_pep_sf"/>
</dbReference>
<gene>
    <name evidence="5" type="ORF">Pmani_012505</name>
</gene>
<evidence type="ECO:0000256" key="1">
    <source>
        <dbReference type="ARBA" id="ARBA00000707"/>
    </source>
</evidence>
<keyword evidence="2" id="KW-0645">Protease</keyword>
<keyword evidence="2" id="KW-0378">Hydrolase</keyword>
<feature type="compositionally biased region" description="Pro residues" evidence="3">
    <location>
        <begin position="104"/>
        <end position="121"/>
    </location>
</feature>
<dbReference type="InterPro" id="IPR050185">
    <property type="entry name" value="Ub_carboxyl-term_hydrolase"/>
</dbReference>
<feature type="region of interest" description="Disordered" evidence="3">
    <location>
        <begin position="340"/>
        <end position="388"/>
    </location>
</feature>
<dbReference type="PROSITE" id="PS00973">
    <property type="entry name" value="USP_2"/>
    <property type="match status" value="1"/>
</dbReference>
<dbReference type="EMBL" id="JAWZYT010001028">
    <property type="protein sequence ID" value="KAK4316321.1"/>
    <property type="molecule type" value="Genomic_DNA"/>
</dbReference>
<feature type="compositionally biased region" description="Basic and acidic residues" evidence="3">
    <location>
        <begin position="589"/>
        <end position="602"/>
    </location>
</feature>
<evidence type="ECO:0000256" key="2">
    <source>
        <dbReference type="RuleBase" id="RU366025"/>
    </source>
</evidence>
<comment type="catalytic activity">
    <reaction evidence="1 2">
        <text>Thiol-dependent hydrolysis of ester, thioester, amide, peptide and isopeptide bonds formed by the C-terminal Gly of ubiquitin (a 76-residue protein attached to proteins as an intracellular targeting signal).</text>
        <dbReference type="EC" id="3.4.19.12"/>
    </reaction>
</comment>
<dbReference type="Gene3D" id="3.90.70.10">
    <property type="entry name" value="Cysteine proteinases"/>
    <property type="match status" value="2"/>
</dbReference>
<feature type="region of interest" description="Disordered" evidence="3">
    <location>
        <begin position="589"/>
        <end position="608"/>
    </location>
</feature>
<comment type="caution">
    <text evidence="5">The sequence shown here is derived from an EMBL/GenBank/DDBJ whole genome shotgun (WGS) entry which is preliminary data.</text>
</comment>
<dbReference type="GO" id="GO:0004843">
    <property type="term" value="F:cysteine-type deubiquitinase activity"/>
    <property type="evidence" value="ECO:0007669"/>
    <property type="project" value="UniProtKB-UniRule"/>
</dbReference>
<keyword evidence="2" id="KW-0788">Thiol protease</keyword>
<evidence type="ECO:0000256" key="3">
    <source>
        <dbReference type="SAM" id="MobiDB-lite"/>
    </source>
</evidence>
<dbReference type="GO" id="GO:0016579">
    <property type="term" value="P:protein deubiquitination"/>
    <property type="evidence" value="ECO:0007669"/>
    <property type="project" value="InterPro"/>
</dbReference>
<feature type="region of interest" description="Disordered" evidence="3">
    <location>
        <begin position="420"/>
        <end position="449"/>
    </location>
</feature>
<dbReference type="GO" id="GO:0006508">
    <property type="term" value="P:proteolysis"/>
    <property type="evidence" value="ECO:0007669"/>
    <property type="project" value="UniProtKB-KW"/>
</dbReference>
<comment type="similarity">
    <text evidence="2">Belongs to the peptidase C19 family.</text>
</comment>
<feature type="compositionally biased region" description="Pro residues" evidence="3">
    <location>
        <begin position="227"/>
        <end position="240"/>
    </location>
</feature>
<accession>A0AAE1PX65</accession>
<dbReference type="InterPro" id="IPR018200">
    <property type="entry name" value="USP_CS"/>
</dbReference>
<dbReference type="InterPro" id="IPR028889">
    <property type="entry name" value="USP"/>
</dbReference>
<dbReference type="Proteomes" id="UP001292094">
    <property type="component" value="Unassembled WGS sequence"/>
</dbReference>
<reference evidence="5" key="1">
    <citation type="submission" date="2023-11" db="EMBL/GenBank/DDBJ databases">
        <title>Genome assemblies of two species of porcelain crab, Petrolisthes cinctipes and Petrolisthes manimaculis (Anomura: Porcellanidae).</title>
        <authorList>
            <person name="Angst P."/>
        </authorList>
    </citation>
    <scope>NUCLEOTIDE SEQUENCE</scope>
    <source>
        <strain evidence="5">PB745_02</strain>
        <tissue evidence="5">Gill</tissue>
    </source>
</reference>
<feature type="compositionally biased region" description="Low complexity" evidence="3">
    <location>
        <begin position="44"/>
        <end position="61"/>
    </location>
</feature>
<dbReference type="EC" id="3.4.19.12" evidence="2"/>
<evidence type="ECO:0000313" key="5">
    <source>
        <dbReference type="EMBL" id="KAK4316321.1"/>
    </source>
</evidence>
<feature type="region of interest" description="Disordered" evidence="3">
    <location>
        <begin position="616"/>
        <end position="639"/>
    </location>
</feature>
<keyword evidence="2" id="KW-0833">Ubl conjugation pathway</keyword>
<dbReference type="InterPro" id="IPR001394">
    <property type="entry name" value="Peptidase_C19_UCH"/>
</dbReference>
<evidence type="ECO:0000259" key="4">
    <source>
        <dbReference type="PROSITE" id="PS50235"/>
    </source>
</evidence>
<sequence>MPCGHASCRCCAIKIVQGKEECQGCKQGPHQSLLDLHSHPATPQPNLHNTHPPHQQHTPTTVTMPSRKASIMYADICTGRFLGLPLVRHRSPTEPSLTILLLPPTTPSTPTPTLPKAPSPTTPTLHTALSSTTPTLPKAPPTPTLHTTPFLVTLHTTPFLVTLHTTPFLATLHTTPFLPTFQFTQHTALSPVSQSMAILSPTLRILGAILVVHSMVLPTTTQDTTTPSPPPDMTPFPPRPRSIKKVDPTQLIEKLHQEQDASWRSKKESEAGQTAVDHLRLQYEKQLGATVNLGHNTTKVPPGRIPTNQSLLSKRPISKSAGEVTQANKASGYYVNTKNYANKHSGQYGSTKNLTKGVETSGQQRPTPPQPPPRKHSSHPEIVKPRIKIPKPVERSAKTSIPNVKTPPPAKFVHRGVQRGKGEVRVTDQGLPSSPGTTPNSQDGKDVVDGMDQHTSRRIYIVPSHDPLQYHDPSHQHTLKEEAPWLRQDKELAAAKALKDENTQLEAQQREKREAVSILEQEVVRQRDEIKKLRLEVNQLRIQPCEHNLEETQTLAAMKENLQQEKLQQEIQKREILQREMEQLTERMMEEQHQRESERLRESQVTAQLRRQLREAREQLSERTEPPPEVPNTHTVADSQGLPNLGNSCYINAVMQCLFSITQLRLYFKEDRHKKELNMESEQGGEVATAFGNMFRVLENGKRPYGNLKDFQTVLCTHDDLFQPNLQQDAHELLACLLLWLHNDLSLVHQTRPQQYRQVDQGNNKSTNRNGHQISSVINNLFQGVKESRIICPHTGSLLSSTTEIFRILTLTVPGRDVSFLEVGGLATTPETLPREAAGLGVDANGPCEEAGGGGTGEEGAAGKARVVYPSEGLNLDTFVTREDGCSPVYDLVSVCIHQGTTSSGHYTAYCRSGSGGGWWLWDDANLQAAQLNQVVSQPDAHLLFYQATHDSYV</sequence>
<dbReference type="Pfam" id="PF00443">
    <property type="entry name" value="UCH"/>
    <property type="match status" value="2"/>
</dbReference>
<feature type="compositionally biased region" description="Basic and acidic residues" evidence="3">
    <location>
        <begin position="616"/>
        <end position="626"/>
    </location>
</feature>